<sequence>MQSLNIPSYMLKEGSTATITCELNNFLSPSSQIDWFKGRVKVETVAGKIDRISHDLLEVLVISDLYSIQVDDQVYPVACIIVEEESPPQTLFVMEGQPAIISCQISEPGQNIVWYKEKKAIGCSERLKIESDDNGFHRLIIEDSELEDQGTYCAYLGNQFTSITLVVEEQIDEKELTVTHYLVIHDTQPSDSASYSVRINNAEFKVAHMTVSDYATSVAGKRAKRISNSSLQHF</sequence>
<dbReference type="InterPro" id="IPR036179">
    <property type="entry name" value="Ig-like_dom_sf"/>
</dbReference>
<evidence type="ECO:0000256" key="1">
    <source>
        <dbReference type="ARBA" id="ARBA00004496"/>
    </source>
</evidence>
<dbReference type="SUPFAM" id="SSF48726">
    <property type="entry name" value="Immunoglobulin"/>
    <property type="match status" value="2"/>
</dbReference>
<proteinExistence type="predicted"/>
<dbReference type="InterPro" id="IPR007110">
    <property type="entry name" value="Ig-like_dom"/>
</dbReference>
<dbReference type="WBParaSite" id="PEQ_0000389301-mRNA-1">
    <property type="protein sequence ID" value="PEQ_0000389301-mRNA-1"/>
    <property type="gene ID" value="PEQ_0000389301"/>
</dbReference>
<keyword evidence="4" id="KW-1015">Disulfide bond</keyword>
<evidence type="ECO:0000313" key="6">
    <source>
        <dbReference type="Proteomes" id="UP000887564"/>
    </source>
</evidence>
<dbReference type="InterPro" id="IPR003599">
    <property type="entry name" value="Ig_sub"/>
</dbReference>
<organism evidence="6 7">
    <name type="scientific">Parascaris equorum</name>
    <name type="common">Equine roundworm</name>
    <dbReference type="NCBI Taxonomy" id="6256"/>
    <lineage>
        <taxon>Eukaryota</taxon>
        <taxon>Metazoa</taxon>
        <taxon>Ecdysozoa</taxon>
        <taxon>Nematoda</taxon>
        <taxon>Chromadorea</taxon>
        <taxon>Rhabditida</taxon>
        <taxon>Spirurina</taxon>
        <taxon>Ascaridomorpha</taxon>
        <taxon>Ascaridoidea</taxon>
        <taxon>Ascarididae</taxon>
        <taxon>Parascaris</taxon>
    </lineage>
</organism>
<dbReference type="Pfam" id="PF07679">
    <property type="entry name" value="I-set"/>
    <property type="match status" value="1"/>
</dbReference>
<feature type="domain" description="Ig-like" evidence="5">
    <location>
        <begin position="76"/>
        <end position="177"/>
    </location>
</feature>
<dbReference type="AlphaFoldDB" id="A0A914RBM7"/>
<evidence type="ECO:0000256" key="4">
    <source>
        <dbReference type="ARBA" id="ARBA00023157"/>
    </source>
</evidence>
<evidence type="ECO:0000313" key="7">
    <source>
        <dbReference type="WBParaSite" id="PEQ_0000389301-mRNA-1"/>
    </source>
</evidence>
<keyword evidence="6" id="KW-1185">Reference proteome</keyword>
<comment type="subcellular location">
    <subcellularLocation>
        <location evidence="1">Cytoplasm</location>
    </subcellularLocation>
</comment>
<accession>A0A914RBM7</accession>
<feature type="domain" description="Ig-like" evidence="5">
    <location>
        <begin position="1"/>
        <end position="37"/>
    </location>
</feature>
<dbReference type="Proteomes" id="UP000887564">
    <property type="component" value="Unplaced"/>
</dbReference>
<evidence type="ECO:0000259" key="5">
    <source>
        <dbReference type="PROSITE" id="PS50835"/>
    </source>
</evidence>
<keyword evidence="2" id="KW-0963">Cytoplasm</keyword>
<dbReference type="PANTHER" id="PTHR35971:SF5">
    <property type="entry name" value="OBSCURIN LIKE CYTOSKELETAL ADAPTOR 1"/>
    <property type="match status" value="1"/>
</dbReference>
<dbReference type="GO" id="GO:0005737">
    <property type="term" value="C:cytoplasm"/>
    <property type="evidence" value="ECO:0007669"/>
    <property type="project" value="UniProtKB-SubCell"/>
</dbReference>
<name>A0A914RBM7_PAREQ</name>
<evidence type="ECO:0000256" key="2">
    <source>
        <dbReference type="ARBA" id="ARBA00022490"/>
    </source>
</evidence>
<keyword evidence="3" id="KW-0597">Phosphoprotein</keyword>
<dbReference type="PANTHER" id="PTHR35971">
    <property type="entry name" value="SI:DKEY-31G6.6"/>
    <property type="match status" value="1"/>
</dbReference>
<dbReference type="PROSITE" id="PS50835">
    <property type="entry name" value="IG_LIKE"/>
    <property type="match status" value="2"/>
</dbReference>
<protein>
    <submittedName>
        <fullName evidence="7">Ig-like domain-containing protein</fullName>
    </submittedName>
</protein>
<reference evidence="7" key="1">
    <citation type="submission" date="2022-11" db="UniProtKB">
        <authorList>
            <consortium name="WormBaseParasite"/>
        </authorList>
    </citation>
    <scope>IDENTIFICATION</scope>
</reference>
<dbReference type="InterPro" id="IPR052385">
    <property type="entry name" value="Obscurin/Obscurin-like_Reg"/>
</dbReference>
<dbReference type="InterPro" id="IPR013783">
    <property type="entry name" value="Ig-like_fold"/>
</dbReference>
<evidence type="ECO:0000256" key="3">
    <source>
        <dbReference type="ARBA" id="ARBA00022553"/>
    </source>
</evidence>
<dbReference type="SMART" id="SM00409">
    <property type="entry name" value="IG"/>
    <property type="match status" value="1"/>
</dbReference>
<dbReference type="InterPro" id="IPR013098">
    <property type="entry name" value="Ig_I-set"/>
</dbReference>
<dbReference type="Gene3D" id="2.60.40.10">
    <property type="entry name" value="Immunoglobulins"/>
    <property type="match status" value="1"/>
</dbReference>